<keyword evidence="1" id="KW-1133">Transmembrane helix</keyword>
<evidence type="ECO:0000313" key="3">
    <source>
        <dbReference type="Proteomes" id="UP000317318"/>
    </source>
</evidence>
<proteinExistence type="predicted"/>
<keyword evidence="1" id="KW-0812">Transmembrane</keyword>
<feature type="transmembrane region" description="Helical" evidence="1">
    <location>
        <begin position="69"/>
        <end position="87"/>
    </location>
</feature>
<feature type="transmembrane region" description="Helical" evidence="1">
    <location>
        <begin position="142"/>
        <end position="161"/>
    </location>
</feature>
<keyword evidence="3" id="KW-1185">Reference proteome</keyword>
<protein>
    <submittedName>
        <fullName evidence="2">Uncharacterized protein</fullName>
    </submittedName>
</protein>
<feature type="transmembrane region" description="Helical" evidence="1">
    <location>
        <begin position="173"/>
        <end position="197"/>
    </location>
</feature>
<name>A0A517R7F0_9PLAN</name>
<evidence type="ECO:0000313" key="2">
    <source>
        <dbReference type="EMBL" id="QDT39816.1"/>
    </source>
</evidence>
<evidence type="ECO:0000256" key="1">
    <source>
        <dbReference type="SAM" id="Phobius"/>
    </source>
</evidence>
<reference evidence="2 3" key="1">
    <citation type="submission" date="2019-02" db="EMBL/GenBank/DDBJ databases">
        <title>Deep-cultivation of Planctomycetes and their phenomic and genomic characterization uncovers novel biology.</title>
        <authorList>
            <person name="Wiegand S."/>
            <person name="Jogler M."/>
            <person name="Boedeker C."/>
            <person name="Pinto D."/>
            <person name="Vollmers J."/>
            <person name="Rivas-Marin E."/>
            <person name="Kohn T."/>
            <person name="Peeters S.H."/>
            <person name="Heuer A."/>
            <person name="Rast P."/>
            <person name="Oberbeckmann S."/>
            <person name="Bunk B."/>
            <person name="Jeske O."/>
            <person name="Meyerdierks A."/>
            <person name="Storesund J.E."/>
            <person name="Kallscheuer N."/>
            <person name="Luecker S."/>
            <person name="Lage O.M."/>
            <person name="Pohl T."/>
            <person name="Merkel B.J."/>
            <person name="Hornburger P."/>
            <person name="Mueller R.-W."/>
            <person name="Bruemmer F."/>
            <person name="Labrenz M."/>
            <person name="Spormann A.M."/>
            <person name="Op den Camp H."/>
            <person name="Overmann J."/>
            <person name="Amann R."/>
            <person name="Jetten M.S.M."/>
            <person name="Mascher T."/>
            <person name="Medema M.H."/>
            <person name="Devos D.P."/>
            <person name="Kaster A.-K."/>
            <person name="Ovreas L."/>
            <person name="Rohde M."/>
            <person name="Galperin M.Y."/>
            <person name="Jogler C."/>
        </authorList>
    </citation>
    <scope>NUCLEOTIDE SEQUENCE [LARGE SCALE GENOMIC DNA]</scope>
    <source>
        <strain evidence="2 3">Pan189</strain>
    </source>
</reference>
<dbReference type="Proteomes" id="UP000317318">
    <property type="component" value="Chromosome"/>
</dbReference>
<keyword evidence="1" id="KW-0472">Membrane</keyword>
<dbReference type="EMBL" id="CP036268">
    <property type="protein sequence ID" value="QDT39816.1"/>
    <property type="molecule type" value="Genomic_DNA"/>
</dbReference>
<dbReference type="OrthoDB" id="277423at2"/>
<gene>
    <name evidence="2" type="ORF">Pan189_42280</name>
</gene>
<accession>A0A517R7F0</accession>
<dbReference type="AlphaFoldDB" id="A0A517R7F0"/>
<sequence>MSSSNAATRSPTDAAPSTVSISRSSAERINLIRLISVAAFYAVEVLNYYNVSLGPYGFPDEVWESTHRSITAIASAWVLLGAASAFMPTQIRWFAAFETVADLLLLSLLMCVAGGPRGPMAVGYFLIIALSGLRFRLPLVRLATLGSIIGYLCVSGYARWYAVDPSELVVPRYHQVIVLIALGLCGVTIGQIVRIAANATGGNGRAT</sequence>
<dbReference type="RefSeq" id="WP_145365928.1">
    <property type="nucleotide sequence ID" value="NZ_CP036268.1"/>
</dbReference>
<organism evidence="2 3">
    <name type="scientific">Stratiformator vulcanicus</name>
    <dbReference type="NCBI Taxonomy" id="2527980"/>
    <lineage>
        <taxon>Bacteria</taxon>
        <taxon>Pseudomonadati</taxon>
        <taxon>Planctomycetota</taxon>
        <taxon>Planctomycetia</taxon>
        <taxon>Planctomycetales</taxon>
        <taxon>Planctomycetaceae</taxon>
        <taxon>Stratiformator</taxon>
    </lineage>
</organism>
<dbReference type="KEGG" id="svp:Pan189_42280"/>